<reference evidence="2" key="1">
    <citation type="journal article" date="2019" name="Int. J. Syst. Evol. Microbiol.">
        <title>The Global Catalogue of Microorganisms (GCM) 10K type strain sequencing project: providing services to taxonomists for standard genome sequencing and annotation.</title>
        <authorList>
            <consortium name="The Broad Institute Genomics Platform"/>
            <consortium name="The Broad Institute Genome Sequencing Center for Infectious Disease"/>
            <person name="Wu L."/>
            <person name="Ma J."/>
        </authorList>
    </citation>
    <scope>NUCLEOTIDE SEQUENCE [LARGE SCALE GENOMIC DNA]</scope>
    <source>
        <strain evidence="2">CGMCC 1.15043</strain>
    </source>
</reference>
<dbReference type="InterPro" id="IPR053161">
    <property type="entry name" value="Ulvan_degrading_GH"/>
</dbReference>
<organism evidence="1 2">
    <name type="scientific">Paenibacillus marchantiophytorum</name>
    <dbReference type="NCBI Taxonomy" id="1619310"/>
    <lineage>
        <taxon>Bacteria</taxon>
        <taxon>Bacillati</taxon>
        <taxon>Bacillota</taxon>
        <taxon>Bacilli</taxon>
        <taxon>Bacillales</taxon>
        <taxon>Paenibacillaceae</taxon>
        <taxon>Paenibacillus</taxon>
    </lineage>
</organism>
<dbReference type="Proteomes" id="UP000615455">
    <property type="component" value="Unassembled WGS sequence"/>
</dbReference>
<evidence type="ECO:0000313" key="1">
    <source>
        <dbReference type="EMBL" id="GGI44673.1"/>
    </source>
</evidence>
<dbReference type="EMBL" id="BMHE01000003">
    <property type="protein sequence ID" value="GGI44673.1"/>
    <property type="molecule type" value="Genomic_DNA"/>
</dbReference>
<dbReference type="Pfam" id="PF17132">
    <property type="entry name" value="Glyco_hydro_106"/>
    <property type="match status" value="1"/>
</dbReference>
<evidence type="ECO:0008006" key="3">
    <source>
        <dbReference type="Google" id="ProtNLM"/>
    </source>
</evidence>
<name>A0ABQ2BTJ3_9BACL</name>
<dbReference type="CDD" id="cd03143">
    <property type="entry name" value="A4_beta-galactosidase_middle_domain"/>
    <property type="match status" value="1"/>
</dbReference>
<dbReference type="RefSeq" id="WP_189008016.1">
    <property type="nucleotide sequence ID" value="NZ_BMHE01000003.1"/>
</dbReference>
<dbReference type="PANTHER" id="PTHR36848">
    <property type="entry name" value="DNA-BINDING PROTEIN (PUTATIVE SECRETED PROTEIN)-RELATED"/>
    <property type="match status" value="1"/>
</dbReference>
<gene>
    <name evidence="1" type="ORF">GCM10008018_08270</name>
</gene>
<sequence>MKRKEPTDYELLREKFRTPPMEHRSVPFWSWNGLLEQNELDAQIEGFKKQGMGGFMIHVREGLETPYLGDEFIERIKETVAKAKKEGVSAWLYDEDRYSSGMGGGRVPRLGGDAVRAKALSLTICRNYEEDDTIQAVYQASILGNELYSCKRIHDWRNPNHLQAGEEVYLVMRRHIASPNEWCHGDTYPDNMNPQSANLFIETTYECYKEAVGEEFGRTVPGIFTDEPSIRGFQEQLHEPELTWISWSDLLPQTFLDRNGYEIWDTLPYFFFLGPFSSKIRHDYWKTVTEMFCDAYTKQIGNWCGVNGISFAGHFCEEGDIVGAVRHCGAVMPHYRYMDIPGIDTLCEQTDESLTIKQVSSVANQYGKKKVITETYGVTGWGLTFESRKWIGDWQFALGVNFVTHHLAMYSLRGCRKRDYPPSFNYHVNWWEHNRVMEDYFARLGGVLSEGTVVRDILVIHPATSVWTKLGQDVCSTEWLNQAGNMEELKEYNRAFNDLIQQLLGEHYDFDLGDELILEEIGRVHQDTLLVGQASYQVVVLPGLHNLLRTTYELLITYLDAGGSVLSCGEVPLCIDGEQTHELQSLLGHPRFHRLHTQHELLKELAFYAGRTIRLIDHNGQEADQLMCMRRELSDCTVLFVVNNDRESGCEVEVRIKGSGRIEEWNPLTGESWEKLVHSHNGDIIFQEHFGQADSKLYILSHSEETTLPAERKWGNSQPLTSLGPVTRFTKAAPNAVVLDSCQYRIKDEPWSEMMSVWQAQQLVREKLQMRQVFANGNLQRHFWIHDSHVNNGTPMTIRFVFHVKDIPLTDTFIVFEQAHRFQFRCNGQLISDHPDEWYLDRSMSKLKLPLLLQGENSLEISCEYTHDMEIEDAFLIGDFALDNNWSLVKEPTSLQFGDWCLQGYPHYCGSMVYHFELDVKLEEGNRIVLELGPYEAVTLSMTINGQHKLPIPWRPARGVELTGSLINGVNSLDIEVVGSPRNLLGPLHEAGPDPNWVDWWSFRPTGQAYSPEYVLRPYGLMGQIHIYQIAPKANT</sequence>
<keyword evidence="2" id="KW-1185">Reference proteome</keyword>
<evidence type="ECO:0000313" key="2">
    <source>
        <dbReference type="Proteomes" id="UP000615455"/>
    </source>
</evidence>
<protein>
    <recommendedName>
        <fullName evidence="3">Alpha-L-rhamnosidase</fullName>
    </recommendedName>
</protein>
<proteinExistence type="predicted"/>
<dbReference type="PANTHER" id="PTHR36848:SF2">
    <property type="entry name" value="SECRETED PROTEIN"/>
    <property type="match status" value="1"/>
</dbReference>
<accession>A0ABQ2BTJ3</accession>
<comment type="caution">
    <text evidence="1">The sequence shown here is derived from an EMBL/GenBank/DDBJ whole genome shotgun (WGS) entry which is preliminary data.</text>
</comment>